<dbReference type="Proteomes" id="UP000824130">
    <property type="component" value="Unassembled WGS sequence"/>
</dbReference>
<feature type="domain" description="Flavodoxin-like" evidence="1">
    <location>
        <begin position="2"/>
        <end position="108"/>
    </location>
</feature>
<dbReference type="EMBL" id="DVOB01000071">
    <property type="protein sequence ID" value="HIU95705.1"/>
    <property type="molecule type" value="Genomic_DNA"/>
</dbReference>
<evidence type="ECO:0000313" key="2">
    <source>
        <dbReference type="EMBL" id="HIU95705.1"/>
    </source>
</evidence>
<evidence type="ECO:0000313" key="3">
    <source>
        <dbReference type="Proteomes" id="UP000824130"/>
    </source>
</evidence>
<reference evidence="2" key="2">
    <citation type="journal article" date="2021" name="PeerJ">
        <title>Extensive microbial diversity within the chicken gut microbiome revealed by metagenomics and culture.</title>
        <authorList>
            <person name="Gilroy R."/>
            <person name="Ravi A."/>
            <person name="Getino M."/>
            <person name="Pursley I."/>
            <person name="Horton D.L."/>
            <person name="Alikhan N.F."/>
            <person name="Baker D."/>
            <person name="Gharbi K."/>
            <person name="Hall N."/>
            <person name="Watson M."/>
            <person name="Adriaenssens E.M."/>
            <person name="Foster-Nyarko E."/>
            <person name="Jarju S."/>
            <person name="Secka A."/>
            <person name="Antonio M."/>
            <person name="Oren A."/>
            <person name="Chaudhuri R.R."/>
            <person name="La Ragione R."/>
            <person name="Hildebrand F."/>
            <person name="Pallen M.J."/>
        </authorList>
    </citation>
    <scope>NUCLEOTIDE SEQUENCE</scope>
    <source>
        <strain evidence="2">ChiSjej4B22-8349</strain>
    </source>
</reference>
<dbReference type="AlphaFoldDB" id="A0A9D1N6D2"/>
<organism evidence="2 3">
    <name type="scientific">Candidatus Allocopromorpha excrementipullorum</name>
    <dbReference type="NCBI Taxonomy" id="2840743"/>
    <lineage>
        <taxon>Bacteria</taxon>
        <taxon>Bacillati</taxon>
        <taxon>Bacillota</taxon>
        <taxon>Clostridia</taxon>
        <taxon>Eubacteriales</taxon>
        <taxon>Eubacteriaceae</taxon>
        <taxon>Eubacteriaceae incertae sedis</taxon>
        <taxon>Candidatus Allocopromorpha</taxon>
    </lineage>
</organism>
<dbReference type="InterPro" id="IPR008254">
    <property type="entry name" value="Flavodoxin/NO_synth"/>
</dbReference>
<dbReference type="Pfam" id="PF12682">
    <property type="entry name" value="Flavodoxin_4"/>
    <property type="match status" value="1"/>
</dbReference>
<dbReference type="InterPro" id="IPR029039">
    <property type="entry name" value="Flavoprotein-like_sf"/>
</dbReference>
<dbReference type="PANTHER" id="PTHR39201">
    <property type="entry name" value="EXPORTED PROTEIN-RELATED"/>
    <property type="match status" value="1"/>
</dbReference>
<protein>
    <submittedName>
        <fullName evidence="2">NAD(P)H-dependent oxidoreductase</fullName>
    </submittedName>
</protein>
<evidence type="ECO:0000259" key="1">
    <source>
        <dbReference type="Pfam" id="PF12682"/>
    </source>
</evidence>
<proteinExistence type="predicted"/>
<dbReference type="GO" id="GO:0010181">
    <property type="term" value="F:FMN binding"/>
    <property type="evidence" value="ECO:0007669"/>
    <property type="project" value="InterPro"/>
</dbReference>
<gene>
    <name evidence="2" type="ORF">IAD25_03225</name>
</gene>
<accession>A0A9D1N6D2</accession>
<dbReference type="PANTHER" id="PTHR39201:SF1">
    <property type="entry name" value="FLAVODOXIN-LIKE DOMAIN-CONTAINING PROTEIN"/>
    <property type="match status" value="1"/>
</dbReference>
<reference evidence="2" key="1">
    <citation type="submission" date="2020-10" db="EMBL/GenBank/DDBJ databases">
        <authorList>
            <person name="Gilroy R."/>
        </authorList>
    </citation>
    <scope>NUCLEOTIDE SEQUENCE</scope>
    <source>
        <strain evidence="2">ChiSjej4B22-8349</strain>
    </source>
</reference>
<comment type="caution">
    <text evidence="2">The sequence shown here is derived from an EMBL/GenBank/DDBJ whole genome shotgun (WGS) entry which is preliminary data.</text>
</comment>
<name>A0A9D1N6D2_9FIRM</name>
<dbReference type="Gene3D" id="3.40.50.360">
    <property type="match status" value="1"/>
</dbReference>
<dbReference type="GO" id="GO:0016651">
    <property type="term" value="F:oxidoreductase activity, acting on NAD(P)H"/>
    <property type="evidence" value="ECO:0007669"/>
    <property type="project" value="UniProtKB-ARBA"/>
</dbReference>
<sequence>SSSRTTAEQNDENARPAISGEIENIDDYDVIYVGFPIWWNDMPRIMYTFFDTYDFSGKTIAPFCTSGGSGISGAVSNIEELEPSATVTEGLRTSPSDAEGDIAEWLESIGLVQQEG</sequence>
<dbReference type="SUPFAM" id="SSF52218">
    <property type="entry name" value="Flavoproteins"/>
    <property type="match status" value="1"/>
</dbReference>
<feature type="non-terminal residue" evidence="2">
    <location>
        <position position="1"/>
    </location>
</feature>